<protein>
    <submittedName>
        <fullName evidence="1">Uncharacterized protein</fullName>
    </submittedName>
</protein>
<name>A0A382IQD8_9ZZZZ</name>
<proteinExistence type="predicted"/>
<feature type="non-terminal residue" evidence="1">
    <location>
        <position position="356"/>
    </location>
</feature>
<organism evidence="1">
    <name type="scientific">marine metagenome</name>
    <dbReference type="NCBI Taxonomy" id="408172"/>
    <lineage>
        <taxon>unclassified sequences</taxon>
        <taxon>metagenomes</taxon>
        <taxon>ecological metagenomes</taxon>
    </lineage>
</organism>
<reference evidence="1" key="1">
    <citation type="submission" date="2018-05" db="EMBL/GenBank/DDBJ databases">
        <authorList>
            <person name="Lanie J.A."/>
            <person name="Ng W.-L."/>
            <person name="Kazmierczak K.M."/>
            <person name="Andrzejewski T.M."/>
            <person name="Davidsen T.M."/>
            <person name="Wayne K.J."/>
            <person name="Tettelin H."/>
            <person name="Glass J.I."/>
            <person name="Rusch D."/>
            <person name="Podicherti R."/>
            <person name="Tsui H.-C.T."/>
            <person name="Winkler M.E."/>
        </authorList>
    </citation>
    <scope>NUCLEOTIDE SEQUENCE</scope>
</reference>
<dbReference type="EMBL" id="UINC01068674">
    <property type="protein sequence ID" value="SVC01469.1"/>
    <property type="molecule type" value="Genomic_DNA"/>
</dbReference>
<sequence>TFHHAGFATLSITSEDMDYEEQAVESLWRDISEACIKLGEMNLIPARASRPGYFLRTYRYTHQGSEREGVYDFQVNCPDPSCKLNQQSWTGELPAGSVSGRRLDDGQNEHGVEVPEALRAGNQSALIARGTPIPAYTVDDQIYGKAPSLIISTVDKFARMPFNPMTGNLFGNVDHHSELVGFERAGAGPRANLPTAVQRPASRTVPIGRLPAPTLIVQDELHLIEGPLGSMVGFYETAIDRLISEGLSAPEDEDVSFRPKYVASTATIRKAEDQVKCLFDRSLNLFPPKGPTWDDRGLILERTSKSPHKAESGPGRLYIGISPIGISAQVLQRNLFSRLIHCGEVLRRSFEGDLER</sequence>
<dbReference type="AlphaFoldDB" id="A0A382IQD8"/>
<gene>
    <name evidence="1" type="ORF">METZ01_LOCUS254323</name>
</gene>
<evidence type="ECO:0000313" key="1">
    <source>
        <dbReference type="EMBL" id="SVC01469.1"/>
    </source>
</evidence>
<accession>A0A382IQD8</accession>
<feature type="non-terminal residue" evidence="1">
    <location>
        <position position="1"/>
    </location>
</feature>